<dbReference type="EMBL" id="JACJHT010000021">
    <property type="protein sequence ID" value="MBA9042935.1"/>
    <property type="molecule type" value="Genomic_DNA"/>
</dbReference>
<keyword evidence="3" id="KW-1185">Reference proteome</keyword>
<organism evidence="2 3">
    <name type="scientific">Priestia aryabhattai</name>
    <name type="common">Bacillus aryabhattai</name>
    <dbReference type="NCBI Taxonomy" id="412384"/>
    <lineage>
        <taxon>Bacteria</taxon>
        <taxon>Bacillati</taxon>
        <taxon>Bacillota</taxon>
        <taxon>Bacilli</taxon>
        <taxon>Bacillales</taxon>
        <taxon>Bacillaceae</taxon>
        <taxon>Priestia</taxon>
    </lineage>
</organism>
<keyword evidence="1" id="KW-0812">Transmembrane</keyword>
<reference evidence="2" key="1">
    <citation type="submission" date="2020-08" db="EMBL/GenBank/DDBJ databases">
        <title>Functional genomics of gut bacteria from endangered species of beetles.</title>
        <authorList>
            <person name="Carlos-Shanley C."/>
        </authorList>
    </citation>
    <scope>NUCLEOTIDE SEQUENCE [LARGE SCALE GENOMIC DNA]</scope>
    <source>
        <strain evidence="2">S00060</strain>
    </source>
</reference>
<accession>A0A7W3RI41</accession>
<keyword evidence="1" id="KW-0472">Membrane</keyword>
<evidence type="ECO:0000256" key="1">
    <source>
        <dbReference type="SAM" id="Phobius"/>
    </source>
</evidence>
<dbReference type="RefSeq" id="WP_182528224.1">
    <property type="nucleotide sequence ID" value="NZ_JACJHT010000021.1"/>
</dbReference>
<evidence type="ECO:0000313" key="3">
    <source>
        <dbReference type="Proteomes" id="UP000543174"/>
    </source>
</evidence>
<sequence>MIKNLPLLISILIIGVSSSTISMNGHLPTFFEWTLPIMSIILNMIAVIGLSLHVFVYKPMKKAEDNLNGAIK</sequence>
<dbReference type="AlphaFoldDB" id="A0A7W3RI41"/>
<gene>
    <name evidence="2" type="ORF">HNP21_006113</name>
</gene>
<dbReference type="Proteomes" id="UP000543174">
    <property type="component" value="Unassembled WGS sequence"/>
</dbReference>
<proteinExistence type="predicted"/>
<comment type="caution">
    <text evidence="2">The sequence shown here is derived from an EMBL/GenBank/DDBJ whole genome shotgun (WGS) entry which is preliminary data.</text>
</comment>
<evidence type="ECO:0000313" key="2">
    <source>
        <dbReference type="EMBL" id="MBA9042935.1"/>
    </source>
</evidence>
<protein>
    <submittedName>
        <fullName evidence="2">Uncharacterized protein</fullName>
    </submittedName>
</protein>
<name>A0A7W3RI41_PRIAR</name>
<feature type="transmembrane region" description="Helical" evidence="1">
    <location>
        <begin position="34"/>
        <end position="57"/>
    </location>
</feature>
<keyword evidence="1" id="KW-1133">Transmembrane helix</keyword>